<name>A0A2T0M8D7_9FLAO</name>
<proteinExistence type="predicted"/>
<dbReference type="OrthoDB" id="1453959at2"/>
<dbReference type="EMBL" id="PVYX01000002">
    <property type="protein sequence ID" value="PRX53750.1"/>
    <property type="molecule type" value="Genomic_DNA"/>
</dbReference>
<dbReference type="Proteomes" id="UP000237640">
    <property type="component" value="Unassembled WGS sequence"/>
</dbReference>
<comment type="caution">
    <text evidence="2">The sequence shown here is derived from an EMBL/GenBank/DDBJ whole genome shotgun (WGS) entry which is preliminary data.</text>
</comment>
<evidence type="ECO:0000313" key="2">
    <source>
        <dbReference type="EMBL" id="PRX53750.1"/>
    </source>
</evidence>
<accession>A0A2T0M8D7</accession>
<evidence type="ECO:0008006" key="4">
    <source>
        <dbReference type="Google" id="ProtNLM"/>
    </source>
</evidence>
<protein>
    <recommendedName>
        <fullName evidence="4">Secreted protein</fullName>
    </recommendedName>
</protein>
<evidence type="ECO:0000313" key="3">
    <source>
        <dbReference type="Proteomes" id="UP000237640"/>
    </source>
</evidence>
<feature type="chain" id="PRO_5015624899" description="Secreted protein" evidence="1">
    <location>
        <begin position="19"/>
        <end position="51"/>
    </location>
</feature>
<dbReference type="PROSITE" id="PS51257">
    <property type="entry name" value="PROKAR_LIPOPROTEIN"/>
    <property type="match status" value="1"/>
</dbReference>
<feature type="signal peptide" evidence="1">
    <location>
        <begin position="1"/>
        <end position="18"/>
    </location>
</feature>
<reference evidence="2 3" key="1">
    <citation type="submission" date="2018-03" db="EMBL/GenBank/DDBJ databases">
        <title>Genomic Encyclopedia of Archaeal and Bacterial Type Strains, Phase II (KMG-II): from individual species to whole genera.</title>
        <authorList>
            <person name="Goeker M."/>
        </authorList>
    </citation>
    <scope>NUCLEOTIDE SEQUENCE [LARGE SCALE GENOMIC DNA]</scope>
    <source>
        <strain evidence="2 3">DSM 25027</strain>
    </source>
</reference>
<keyword evidence="3" id="KW-1185">Reference proteome</keyword>
<dbReference type="AlphaFoldDB" id="A0A2T0M8D7"/>
<dbReference type="RefSeq" id="WP_158259111.1">
    <property type="nucleotide sequence ID" value="NZ_PVYX01000002.1"/>
</dbReference>
<keyword evidence="1" id="KW-0732">Signal</keyword>
<gene>
    <name evidence="2" type="ORF">CLV81_2137</name>
</gene>
<evidence type="ECO:0000256" key="1">
    <source>
        <dbReference type="SAM" id="SignalP"/>
    </source>
</evidence>
<organism evidence="2 3">
    <name type="scientific">Flagellimonas meridianipacifica</name>
    <dbReference type="NCBI Taxonomy" id="1080225"/>
    <lineage>
        <taxon>Bacteria</taxon>
        <taxon>Pseudomonadati</taxon>
        <taxon>Bacteroidota</taxon>
        <taxon>Flavobacteriia</taxon>
        <taxon>Flavobacteriales</taxon>
        <taxon>Flavobacteriaceae</taxon>
        <taxon>Flagellimonas</taxon>
    </lineage>
</organism>
<sequence length="51" mass="5544">MKTILLLVSLIFAGFAIGSCTNDEGETEFEVLTPDEEEGSVLLKSEEKVPN</sequence>